<dbReference type="Proteomes" id="UP000531251">
    <property type="component" value="Unassembled WGS sequence"/>
</dbReference>
<dbReference type="InterPro" id="IPR007534">
    <property type="entry name" value="LuxE"/>
</dbReference>
<organism evidence="2 3">
    <name type="scientific">Sphingomonas trueperi</name>
    <dbReference type="NCBI Taxonomy" id="53317"/>
    <lineage>
        <taxon>Bacteria</taxon>
        <taxon>Pseudomonadati</taxon>
        <taxon>Pseudomonadota</taxon>
        <taxon>Alphaproteobacteria</taxon>
        <taxon>Sphingomonadales</taxon>
        <taxon>Sphingomonadaceae</taxon>
        <taxon>Sphingomonas</taxon>
    </lineage>
</organism>
<evidence type="ECO:0000313" key="2">
    <source>
        <dbReference type="EMBL" id="NJB96702.1"/>
    </source>
</evidence>
<dbReference type="AlphaFoldDB" id="A0A7X5XX44"/>
<evidence type="ECO:0000259" key="1">
    <source>
        <dbReference type="Pfam" id="PF04443"/>
    </source>
</evidence>
<evidence type="ECO:0000313" key="3">
    <source>
        <dbReference type="Proteomes" id="UP000531251"/>
    </source>
</evidence>
<keyword evidence="3" id="KW-1185">Reference proteome</keyword>
<protein>
    <recommendedName>
        <fullName evidence="1">Acyl-protein synthetase LuxE domain-containing protein</fullName>
    </recommendedName>
</protein>
<dbReference type="EMBL" id="JAATJB010000002">
    <property type="protein sequence ID" value="NJB96702.1"/>
    <property type="molecule type" value="Genomic_DNA"/>
</dbReference>
<accession>A0A7X5XX44</accession>
<dbReference type="Gene3D" id="3.40.50.12780">
    <property type="entry name" value="N-terminal domain of ligase-like"/>
    <property type="match status" value="1"/>
</dbReference>
<dbReference type="SUPFAM" id="SSF56801">
    <property type="entry name" value="Acetyl-CoA synthetase-like"/>
    <property type="match status" value="1"/>
</dbReference>
<reference evidence="2 3" key="1">
    <citation type="submission" date="2020-03" db="EMBL/GenBank/DDBJ databases">
        <title>Genomic Encyclopedia of Type Strains, Phase IV (KMG-IV): sequencing the most valuable type-strain genomes for metagenomic binning, comparative biology and taxonomic classification.</title>
        <authorList>
            <person name="Goeker M."/>
        </authorList>
    </citation>
    <scope>NUCLEOTIDE SEQUENCE [LARGE SCALE GENOMIC DNA]</scope>
    <source>
        <strain evidence="2 3">DSM 7225</strain>
    </source>
</reference>
<dbReference type="RefSeq" id="WP_125972868.1">
    <property type="nucleotide sequence ID" value="NZ_BAAADY010000021.1"/>
</dbReference>
<dbReference type="GO" id="GO:0047474">
    <property type="term" value="F:long-chain fatty acid--protein ligase activity"/>
    <property type="evidence" value="ECO:0007669"/>
    <property type="project" value="InterPro"/>
</dbReference>
<comment type="caution">
    <text evidence="2">The sequence shown here is derived from an EMBL/GenBank/DDBJ whole genome shotgun (WGS) entry which is preliminary data.</text>
</comment>
<sequence>MIESFFEVPVYDLPKAEKHALLQAELRELTAFHGTECEGYRAILDAYGPGDLPGGADAPLIPVSMFKLHDLSSVPQDQVFKTMTSSGTTGQRPSRIFLDADTARLQTRALTRIMTSFIGPKRLPMLIIDHPSVVKDRRTFSARGAGILGMMTFGRQHVFALKDETMELDWEALETFAAANAGQPIFAFGFTFMVWRYFIQQLEQSGRKLPFDNAILIHSGGWKKLEAEKVSNEHFKQRASDLAGFGRVHNFYGMVEQTGSIFVECEAGHLHAPVFADVVIRRPVDWSACDIGETGVIQVVSVLPRSYPGHSLLTEDQGTLLGEDDCACGRKGKYFAVHGRLPKAEVRGCSDTFASNQ</sequence>
<dbReference type="GO" id="GO:0008218">
    <property type="term" value="P:bioluminescence"/>
    <property type="evidence" value="ECO:0007669"/>
    <property type="project" value="InterPro"/>
</dbReference>
<gene>
    <name evidence="2" type="ORF">GGR89_001002</name>
</gene>
<name>A0A7X5XX44_9SPHN</name>
<feature type="domain" description="Acyl-protein synthetase LuxE" evidence="1">
    <location>
        <begin position="12"/>
        <end position="354"/>
    </location>
</feature>
<dbReference type="Pfam" id="PF04443">
    <property type="entry name" value="LuxE"/>
    <property type="match status" value="1"/>
</dbReference>
<dbReference type="InterPro" id="IPR042099">
    <property type="entry name" value="ANL_N_sf"/>
</dbReference>
<proteinExistence type="predicted"/>